<accession>A0A1I5K8M3</accession>
<evidence type="ECO:0000259" key="1">
    <source>
        <dbReference type="Pfam" id="PF00561"/>
    </source>
</evidence>
<dbReference type="Proteomes" id="UP000182692">
    <property type="component" value="Unassembled WGS sequence"/>
</dbReference>
<dbReference type="GeneID" id="35872765"/>
<protein>
    <submittedName>
        <fullName evidence="2">Pimeloyl-ACP methyl ester carboxylesterase</fullName>
    </submittedName>
</protein>
<dbReference type="GO" id="GO:0016020">
    <property type="term" value="C:membrane"/>
    <property type="evidence" value="ECO:0007669"/>
    <property type="project" value="TreeGrafter"/>
</dbReference>
<organism evidence="2 3">
    <name type="scientific">Enterovibrio norvegicus DSM 15893</name>
    <dbReference type="NCBI Taxonomy" id="1121869"/>
    <lineage>
        <taxon>Bacteria</taxon>
        <taxon>Pseudomonadati</taxon>
        <taxon>Pseudomonadota</taxon>
        <taxon>Gammaproteobacteria</taxon>
        <taxon>Vibrionales</taxon>
        <taxon>Vibrionaceae</taxon>
        <taxon>Enterovibrio</taxon>
    </lineage>
</organism>
<reference evidence="2 3" key="1">
    <citation type="submission" date="2016-10" db="EMBL/GenBank/DDBJ databases">
        <authorList>
            <person name="de Groot N.N."/>
        </authorList>
    </citation>
    <scope>NUCLEOTIDE SEQUENCE [LARGE SCALE GENOMIC DNA]</scope>
    <source>
        <strain evidence="2 3">DSM 15893</strain>
    </source>
</reference>
<dbReference type="Pfam" id="PF00561">
    <property type="entry name" value="Abhydrolase_1"/>
    <property type="match status" value="1"/>
</dbReference>
<dbReference type="PANTHER" id="PTHR43798">
    <property type="entry name" value="MONOACYLGLYCEROL LIPASE"/>
    <property type="match status" value="1"/>
</dbReference>
<name>A0A1I5K8M3_9GAMM</name>
<dbReference type="Gene3D" id="3.40.50.1820">
    <property type="entry name" value="alpha/beta hydrolase"/>
    <property type="match status" value="1"/>
</dbReference>
<sequence>MSQMLEQYPVINGREIHVRAWNPEGGETVICWHGLARNGIDFMALGEDLAAKGYRVLVPDTLGRGLSEWAQDPAKEYNYANYVDLAVKLMDFYCCDRAHWVGTSMGGIIGMLLASNPTHESRISSLILNDVGPEVPADALKRIVNYVKTPMTFRRYSEIYQYLQTLYHPFGSHTTEQWQTMIGASVRRLDNGAYTTHYDPRILDAYSETSPPMNLWRQFGKLKQPLMLMHGLHSDVLTKDIVKHMREAQPTMSVNYYLGCGHAPNLFFKSYRHDVTHFIDLHPIIGMQEEQRDAG</sequence>
<dbReference type="OrthoDB" id="9791366at2"/>
<evidence type="ECO:0000313" key="3">
    <source>
        <dbReference type="Proteomes" id="UP000182692"/>
    </source>
</evidence>
<proteinExistence type="predicted"/>
<feature type="domain" description="AB hydrolase-1" evidence="1">
    <location>
        <begin position="28"/>
        <end position="265"/>
    </location>
</feature>
<dbReference type="PANTHER" id="PTHR43798:SF33">
    <property type="entry name" value="HYDROLASE, PUTATIVE (AFU_ORTHOLOGUE AFUA_2G14860)-RELATED"/>
    <property type="match status" value="1"/>
</dbReference>
<gene>
    <name evidence="2" type="ORF">SAMN03084138_00521</name>
</gene>
<dbReference type="InterPro" id="IPR000073">
    <property type="entry name" value="AB_hydrolase_1"/>
</dbReference>
<dbReference type="SUPFAM" id="SSF53474">
    <property type="entry name" value="alpha/beta-Hydrolases"/>
    <property type="match status" value="1"/>
</dbReference>
<dbReference type="InterPro" id="IPR050266">
    <property type="entry name" value="AB_hydrolase_sf"/>
</dbReference>
<dbReference type="STRING" id="1121869.SAMN03084138_00521"/>
<dbReference type="EMBL" id="FOWR01000003">
    <property type="protein sequence ID" value="SFO81434.1"/>
    <property type="molecule type" value="Genomic_DNA"/>
</dbReference>
<dbReference type="RefSeq" id="WP_017014768.1">
    <property type="nucleotide sequence ID" value="NZ_FOWR01000003.1"/>
</dbReference>
<dbReference type="InterPro" id="IPR029058">
    <property type="entry name" value="AB_hydrolase_fold"/>
</dbReference>
<dbReference type="AlphaFoldDB" id="A0A1I5K8M3"/>
<evidence type="ECO:0000313" key="2">
    <source>
        <dbReference type="EMBL" id="SFO81434.1"/>
    </source>
</evidence>